<dbReference type="SUPFAM" id="SSF54001">
    <property type="entry name" value="Cysteine proteinases"/>
    <property type="match status" value="1"/>
</dbReference>
<feature type="domain" description="Transglutaminase-like" evidence="1">
    <location>
        <begin position="161"/>
        <end position="227"/>
    </location>
</feature>
<keyword evidence="3" id="KW-1185">Reference proteome</keyword>
<dbReference type="EMBL" id="QYUK01000011">
    <property type="protein sequence ID" value="RJF88051.1"/>
    <property type="molecule type" value="Genomic_DNA"/>
</dbReference>
<dbReference type="PANTHER" id="PTHR33490">
    <property type="entry name" value="BLR5614 PROTEIN-RELATED"/>
    <property type="match status" value="1"/>
</dbReference>
<dbReference type="OrthoDB" id="5438043at2"/>
<protein>
    <submittedName>
        <fullName evidence="2">Transglutaminase family protein</fullName>
    </submittedName>
</protein>
<evidence type="ECO:0000259" key="1">
    <source>
        <dbReference type="SMART" id="SM00460"/>
    </source>
</evidence>
<name>A0A418WDD8_9PROT</name>
<comment type="caution">
    <text evidence="2">The sequence shown here is derived from an EMBL/GenBank/DDBJ whole genome shotgun (WGS) entry which is preliminary data.</text>
</comment>
<dbReference type="AlphaFoldDB" id="A0A418WDD8"/>
<evidence type="ECO:0000313" key="3">
    <source>
        <dbReference type="Proteomes" id="UP000284605"/>
    </source>
</evidence>
<reference evidence="2 3" key="1">
    <citation type="submission" date="2018-09" db="EMBL/GenBank/DDBJ databases">
        <authorList>
            <person name="Zhu H."/>
        </authorList>
    </citation>
    <scope>NUCLEOTIDE SEQUENCE [LARGE SCALE GENOMIC DNA]</scope>
    <source>
        <strain evidence="2 3">K1W22B-8</strain>
    </source>
</reference>
<dbReference type="PANTHER" id="PTHR33490:SF12">
    <property type="entry name" value="BLL5557 PROTEIN"/>
    <property type="match status" value="1"/>
</dbReference>
<dbReference type="Gene3D" id="3.10.620.30">
    <property type="match status" value="1"/>
</dbReference>
<proteinExistence type="predicted"/>
<dbReference type="Gene3D" id="2.60.40.2250">
    <property type="match status" value="1"/>
</dbReference>
<organism evidence="2 3">
    <name type="scientific">Oleomonas cavernae</name>
    <dbReference type="NCBI Taxonomy" id="2320859"/>
    <lineage>
        <taxon>Bacteria</taxon>
        <taxon>Pseudomonadati</taxon>
        <taxon>Pseudomonadota</taxon>
        <taxon>Alphaproteobacteria</taxon>
        <taxon>Acetobacterales</taxon>
        <taxon>Acetobacteraceae</taxon>
        <taxon>Oleomonas</taxon>
    </lineage>
</organism>
<dbReference type="SMART" id="SM00460">
    <property type="entry name" value="TGc"/>
    <property type="match status" value="1"/>
</dbReference>
<dbReference type="Proteomes" id="UP000284605">
    <property type="component" value="Unassembled WGS sequence"/>
</dbReference>
<accession>A0A418WDD8</accession>
<sequence length="280" mass="31446">MKIRLGYEISYDLPQPTPMVLMLSVHASRMGDLLEPDEMHTSPLLPVHYYYDGFGNRCARIHAPKGRLKLSGRTLITDSGQLDYIPYDAPQIAVQDLPDETIVYLLGSRYCETDKLSDFAWATFGKTPLGWPRVKAILDFVHGHIRFDYMQARSTRSAFDAFQERVGVCRDYAHLAVTLIRCMNIPSRYCTGYLGDIGVPPDVNPGDFSAWIDVYLGGRWYTVDARHNRPRIGRILMARGRDASDVPLSNSFGANVLAGFTIITDEVKEPALVESARAIL</sequence>
<dbReference type="InterPro" id="IPR002931">
    <property type="entry name" value="Transglutaminase-like"/>
</dbReference>
<dbReference type="InterPro" id="IPR038765">
    <property type="entry name" value="Papain-like_cys_pep_sf"/>
</dbReference>
<dbReference type="RefSeq" id="WP_119778686.1">
    <property type="nucleotide sequence ID" value="NZ_QYUK01000011.1"/>
</dbReference>
<evidence type="ECO:0000313" key="2">
    <source>
        <dbReference type="EMBL" id="RJF88051.1"/>
    </source>
</evidence>
<gene>
    <name evidence="2" type="ORF">D3874_14345</name>
</gene>
<dbReference type="Pfam" id="PF01841">
    <property type="entry name" value="Transglut_core"/>
    <property type="match status" value="1"/>
</dbReference>